<dbReference type="eggNOG" id="ENOG502RGVU">
    <property type="taxonomic scope" value="Eukaryota"/>
</dbReference>
<dbReference type="InterPro" id="IPR010775">
    <property type="entry name" value="DUF1365"/>
</dbReference>
<gene>
    <name evidence="1" type="ORF">SEPMUDRAFT_9695</name>
</gene>
<feature type="non-terminal residue" evidence="1">
    <location>
        <position position="1"/>
    </location>
</feature>
<dbReference type="EMBL" id="KB456262">
    <property type="protein sequence ID" value="EMF14646.1"/>
    <property type="molecule type" value="Genomic_DNA"/>
</dbReference>
<protein>
    <submittedName>
        <fullName evidence="1">DUF1365-domain-containing protein</fullName>
    </submittedName>
</protein>
<proteinExistence type="predicted"/>
<keyword evidence="2" id="KW-1185">Reference proteome</keyword>
<dbReference type="PANTHER" id="PTHR33973">
    <property type="entry name" value="OS07G0153300 PROTEIN"/>
    <property type="match status" value="1"/>
</dbReference>
<dbReference type="OMA" id="DVWMKDF"/>
<dbReference type="AlphaFoldDB" id="M3C2Z3"/>
<dbReference type="Proteomes" id="UP000016931">
    <property type="component" value="Unassembled WGS sequence"/>
</dbReference>
<dbReference type="OrthoDB" id="3340520at2759"/>
<evidence type="ECO:0000313" key="1">
    <source>
        <dbReference type="EMBL" id="EMF14646.1"/>
    </source>
</evidence>
<name>M3C2Z3_SPHMS</name>
<dbReference type="RefSeq" id="XP_016762767.1">
    <property type="nucleotide sequence ID" value="XM_016910655.1"/>
</dbReference>
<dbReference type="Pfam" id="PF07103">
    <property type="entry name" value="DUF1365"/>
    <property type="match status" value="1"/>
</dbReference>
<dbReference type="GeneID" id="27907792"/>
<organism evidence="1 2">
    <name type="scientific">Sphaerulina musiva (strain SO2202)</name>
    <name type="common">Poplar stem canker fungus</name>
    <name type="synonym">Septoria musiva</name>
    <dbReference type="NCBI Taxonomy" id="692275"/>
    <lineage>
        <taxon>Eukaryota</taxon>
        <taxon>Fungi</taxon>
        <taxon>Dikarya</taxon>
        <taxon>Ascomycota</taxon>
        <taxon>Pezizomycotina</taxon>
        <taxon>Dothideomycetes</taxon>
        <taxon>Dothideomycetidae</taxon>
        <taxon>Mycosphaerellales</taxon>
        <taxon>Mycosphaerellaceae</taxon>
        <taxon>Sphaerulina</taxon>
    </lineage>
</organism>
<dbReference type="HOGENOM" id="CLU_020424_1_0_1"/>
<feature type="non-terminal residue" evidence="1">
    <location>
        <position position="492"/>
    </location>
</feature>
<sequence>RTNHSRTFPKKHSFSYSYLFVGVPVGMQGRIGKVFSVDSELRGWFDICAADYLNRSDDQHTLESKLRRYLHTRGVTSRDYAFAYLVTAPRFLGYSFNPVSFWYIYDSNASLKYMILEVNNTFDERRMYLLKSDATMADKDRNGESGNAMVFTDSWEKDFHVSPFNSRKGSYSLRAIDPLAGYEQTGHVRIDNTIVLKSSKEHTKIVARVFSEGTPKEPENITTLQLVKFISAWWWVGLATSPRIVWEAQKLYFRRKLHVWYRPEVVPTSIGRTYTTEEAALEEIFRDFLTQAVEHAERPLRVIYEPAHHQHDEIVLYSSNFTYKEDHASTLTLKILSPAFYSRFVHYAHAKEAFDRECLFTDEKNRTLTIDGTQALPDLFHAMAHTSRIATTTPNDMSAVERLRWKFLLRRLRCPPAVASYSERPRRASEQQQQQQYKVHDIRSFHFSEMDHYVQHTHHRETYRRILVRLFLAERFAMGIPLLISLGDGILR</sequence>
<accession>M3C2Z3</accession>
<evidence type="ECO:0000313" key="2">
    <source>
        <dbReference type="Proteomes" id="UP000016931"/>
    </source>
</evidence>
<dbReference type="PANTHER" id="PTHR33973:SF4">
    <property type="entry name" value="OS07G0153300 PROTEIN"/>
    <property type="match status" value="1"/>
</dbReference>
<reference evidence="1 2" key="1">
    <citation type="journal article" date="2012" name="PLoS Pathog.">
        <title>Diverse lifestyles and strategies of plant pathogenesis encoded in the genomes of eighteen Dothideomycetes fungi.</title>
        <authorList>
            <person name="Ohm R.A."/>
            <person name="Feau N."/>
            <person name="Henrissat B."/>
            <person name="Schoch C.L."/>
            <person name="Horwitz B.A."/>
            <person name="Barry K.W."/>
            <person name="Condon B.J."/>
            <person name="Copeland A.C."/>
            <person name="Dhillon B."/>
            <person name="Glaser F."/>
            <person name="Hesse C.N."/>
            <person name="Kosti I."/>
            <person name="LaButti K."/>
            <person name="Lindquist E.A."/>
            <person name="Lucas S."/>
            <person name="Salamov A.A."/>
            <person name="Bradshaw R.E."/>
            <person name="Ciuffetti L."/>
            <person name="Hamelin R.C."/>
            <person name="Kema G.H.J."/>
            <person name="Lawrence C."/>
            <person name="Scott J.A."/>
            <person name="Spatafora J.W."/>
            <person name="Turgeon B.G."/>
            <person name="de Wit P.J.G.M."/>
            <person name="Zhong S."/>
            <person name="Goodwin S.B."/>
            <person name="Grigoriev I.V."/>
        </authorList>
    </citation>
    <scope>NUCLEOTIDE SEQUENCE [LARGE SCALE GENOMIC DNA]</scope>
    <source>
        <strain evidence="1 2">SO2202</strain>
    </source>
</reference>